<dbReference type="PROSITE" id="PS51257">
    <property type="entry name" value="PROKAR_LIPOPROTEIN"/>
    <property type="match status" value="1"/>
</dbReference>
<dbReference type="Proteomes" id="UP000236454">
    <property type="component" value="Unassembled WGS sequence"/>
</dbReference>
<proteinExistence type="inferred from homology"/>
<dbReference type="GO" id="GO:0046872">
    <property type="term" value="F:metal ion binding"/>
    <property type="evidence" value="ECO:0007669"/>
    <property type="project" value="UniProtKB-KW"/>
</dbReference>
<evidence type="ECO:0000313" key="4">
    <source>
        <dbReference type="EMBL" id="SFT80015.1"/>
    </source>
</evidence>
<keyword evidence="2" id="KW-0186">Copper</keyword>
<dbReference type="SUPFAM" id="SSF52833">
    <property type="entry name" value="Thioredoxin-like"/>
    <property type="match status" value="1"/>
</dbReference>
<dbReference type="Gene3D" id="3.40.30.10">
    <property type="entry name" value="Glutaredoxin"/>
    <property type="match status" value="1"/>
</dbReference>
<dbReference type="InterPro" id="IPR003782">
    <property type="entry name" value="SCO1/SenC"/>
</dbReference>
<dbReference type="RefSeq" id="WP_170853752.1">
    <property type="nucleotide sequence ID" value="NZ_FPAS01000004.1"/>
</dbReference>
<gene>
    <name evidence="4" type="ORF">SAMN05216474_2400</name>
</gene>
<feature type="binding site" evidence="2">
    <location>
        <position position="83"/>
    </location>
    <ligand>
        <name>Cu cation</name>
        <dbReference type="ChEBI" id="CHEBI:23378"/>
    </ligand>
</feature>
<feature type="disulfide bond" description="Redox-active" evidence="3">
    <location>
        <begin position="83"/>
        <end position="87"/>
    </location>
</feature>
<evidence type="ECO:0000256" key="2">
    <source>
        <dbReference type="PIRSR" id="PIRSR603782-1"/>
    </source>
</evidence>
<dbReference type="InterPro" id="IPR036249">
    <property type="entry name" value="Thioredoxin-like_sf"/>
</dbReference>
<keyword evidence="3" id="KW-1015">Disulfide bond</keyword>
<protein>
    <submittedName>
        <fullName evidence="4">Protein SCO1/2</fullName>
    </submittedName>
</protein>
<dbReference type="Pfam" id="PF02630">
    <property type="entry name" value="SCO1-SenC"/>
    <property type="match status" value="1"/>
</dbReference>
<feature type="binding site" evidence="2">
    <location>
        <position position="174"/>
    </location>
    <ligand>
        <name>Cu cation</name>
        <dbReference type="ChEBI" id="CHEBI:23378"/>
    </ligand>
</feature>
<dbReference type="EMBL" id="FPAS01000004">
    <property type="protein sequence ID" value="SFT80015.1"/>
    <property type="molecule type" value="Genomic_DNA"/>
</dbReference>
<reference evidence="4 5" key="1">
    <citation type="submission" date="2016-10" db="EMBL/GenBank/DDBJ databases">
        <authorList>
            <person name="de Groot N.N."/>
        </authorList>
    </citation>
    <scope>NUCLEOTIDE SEQUENCE [LARGE SCALE GENOMIC DNA]</scope>
    <source>
        <strain evidence="4 5">CGMCC 1.7005</strain>
    </source>
</reference>
<dbReference type="AlphaFoldDB" id="A0A1I7AYM3"/>
<feature type="binding site" evidence="2">
    <location>
        <position position="87"/>
    </location>
    <ligand>
        <name>Cu cation</name>
        <dbReference type="ChEBI" id="CHEBI:23378"/>
    </ligand>
</feature>
<evidence type="ECO:0000313" key="5">
    <source>
        <dbReference type="Proteomes" id="UP000236454"/>
    </source>
</evidence>
<dbReference type="CDD" id="cd02968">
    <property type="entry name" value="SCO"/>
    <property type="match status" value="1"/>
</dbReference>
<accession>A0A1I7AYM3</accession>
<organism evidence="4 5">
    <name type="scientific">Lishizhenia tianjinensis</name>
    <dbReference type="NCBI Taxonomy" id="477690"/>
    <lineage>
        <taxon>Bacteria</taxon>
        <taxon>Pseudomonadati</taxon>
        <taxon>Bacteroidota</taxon>
        <taxon>Flavobacteriia</taxon>
        <taxon>Flavobacteriales</taxon>
        <taxon>Crocinitomicaceae</taxon>
        <taxon>Lishizhenia</taxon>
    </lineage>
</organism>
<evidence type="ECO:0000256" key="1">
    <source>
        <dbReference type="ARBA" id="ARBA00010996"/>
    </source>
</evidence>
<keyword evidence="5" id="KW-1185">Reference proteome</keyword>
<dbReference type="STRING" id="477690.SAMN05216474_2400"/>
<dbReference type="PANTHER" id="PTHR12151:SF25">
    <property type="entry name" value="LINALOOL DEHYDRATASE_ISOMERASE DOMAIN-CONTAINING PROTEIN"/>
    <property type="match status" value="1"/>
</dbReference>
<keyword evidence="2" id="KW-0479">Metal-binding</keyword>
<comment type="similarity">
    <text evidence="1">Belongs to the SCO1/2 family.</text>
</comment>
<evidence type="ECO:0000256" key="3">
    <source>
        <dbReference type="PIRSR" id="PIRSR603782-2"/>
    </source>
</evidence>
<sequence>MKYLFGIILMFVLLACESKPKYVLPHLGHHEIATGTEAGFNKGDTIFDFIEEEFQFLTQDSLPFTNKDLEGKISIAKFFFTHCPTICPPMTGQMDKLAESTKDIADKLQFLSFSIDPERDTVNRLRVYMDRHGITANNWFFLTGEKEAFVHHLGTQSFFINAINEPNAEGGYAHSPHFILVDRTKHVRGVYDVLERDGKGAENLKRLERDIRRLLNEEYDEK</sequence>
<name>A0A1I7AYM3_9FLAO</name>
<dbReference type="PANTHER" id="PTHR12151">
    <property type="entry name" value="ELECTRON TRANSPORT PROTIN SCO1/SENC FAMILY MEMBER"/>
    <property type="match status" value="1"/>
</dbReference>